<feature type="region of interest" description="Disordered" evidence="1">
    <location>
        <begin position="235"/>
        <end position="258"/>
    </location>
</feature>
<protein>
    <submittedName>
        <fullName evidence="2">Uncharacterized protein</fullName>
    </submittedName>
</protein>
<dbReference type="AlphaFoldDB" id="A0AAJ0B3Z6"/>
<evidence type="ECO:0000313" key="3">
    <source>
        <dbReference type="Proteomes" id="UP001239445"/>
    </source>
</evidence>
<keyword evidence="3" id="KW-1185">Reference proteome</keyword>
<dbReference type="EMBL" id="MU839843">
    <property type="protein sequence ID" value="KAK1751142.1"/>
    <property type="molecule type" value="Genomic_DNA"/>
</dbReference>
<comment type="caution">
    <text evidence="2">The sequence shown here is derived from an EMBL/GenBank/DDBJ whole genome shotgun (WGS) entry which is preliminary data.</text>
</comment>
<feature type="non-terminal residue" evidence="2">
    <location>
        <position position="1"/>
    </location>
</feature>
<evidence type="ECO:0000256" key="1">
    <source>
        <dbReference type="SAM" id="MobiDB-lite"/>
    </source>
</evidence>
<proteinExistence type="predicted"/>
<evidence type="ECO:0000313" key="2">
    <source>
        <dbReference type="EMBL" id="KAK1751142.1"/>
    </source>
</evidence>
<name>A0AAJ0B3Z6_9PEZI</name>
<organism evidence="2 3">
    <name type="scientific">Echria macrotheca</name>
    <dbReference type="NCBI Taxonomy" id="438768"/>
    <lineage>
        <taxon>Eukaryota</taxon>
        <taxon>Fungi</taxon>
        <taxon>Dikarya</taxon>
        <taxon>Ascomycota</taxon>
        <taxon>Pezizomycotina</taxon>
        <taxon>Sordariomycetes</taxon>
        <taxon>Sordariomycetidae</taxon>
        <taxon>Sordariales</taxon>
        <taxon>Schizotheciaceae</taxon>
        <taxon>Echria</taxon>
    </lineage>
</organism>
<dbReference type="Proteomes" id="UP001239445">
    <property type="component" value="Unassembled WGS sequence"/>
</dbReference>
<gene>
    <name evidence="2" type="ORF">QBC47DRAFT_308381</name>
</gene>
<accession>A0AAJ0B3Z6</accession>
<sequence>IEGRLLAPVAYLTPKKYPAPEGVSSPGCLRKSQAIDSWDSPFILTRFLWQATTVNQVMHYGQYSSYPGSTQPYNRTLVVGLENSATNTSSSCAFNDAALDGETATWWPCFAQDPHRRPLQRTPETWVQFSAGTGQLRVNQTWYCNSENGATAYKIVGTATISKTTRTGYYGQGGLTCGNGTNAAYGVPCPPQIFITGKSCDYTYAARWCTLGDRDGFGPAGPPVTMSIQSIDVAPLPPGDLTEPDPSSSFSNKGGDKESAWSCTVASLGRGPVRWTLQTTDFFSLTDWFGYIGRLSENMGTQFAFDLNSTVFSEFPPTAASRDGVIRDVGVSNGPSPFLTPGMRAFDPARVYTNTPLSDYWAPGWKFYNGLGWQVRLDISAGYMELNHSWYCDDKNLDTPVFPGPRTGELERQGVVCGFAGGKKEIVVTPTVTSYVSDKRIPDLIRQY</sequence>
<reference evidence="2" key="1">
    <citation type="submission" date="2023-06" db="EMBL/GenBank/DDBJ databases">
        <title>Genome-scale phylogeny and comparative genomics of the fungal order Sordariales.</title>
        <authorList>
            <consortium name="Lawrence Berkeley National Laboratory"/>
            <person name="Hensen N."/>
            <person name="Bonometti L."/>
            <person name="Westerberg I."/>
            <person name="Brannstrom I.O."/>
            <person name="Guillou S."/>
            <person name="Cros-Aarteil S."/>
            <person name="Calhoun S."/>
            <person name="Haridas S."/>
            <person name="Kuo A."/>
            <person name="Mondo S."/>
            <person name="Pangilinan J."/>
            <person name="Riley R."/>
            <person name="Labutti K."/>
            <person name="Andreopoulos B."/>
            <person name="Lipzen A."/>
            <person name="Chen C."/>
            <person name="Yanf M."/>
            <person name="Daum C."/>
            <person name="Ng V."/>
            <person name="Clum A."/>
            <person name="Steindorff A."/>
            <person name="Ohm R."/>
            <person name="Martin F."/>
            <person name="Silar P."/>
            <person name="Natvig D."/>
            <person name="Lalanne C."/>
            <person name="Gautier V."/>
            <person name="Ament-Velasquez S.L."/>
            <person name="Kruys A."/>
            <person name="Hutchinson M.I."/>
            <person name="Powell A.J."/>
            <person name="Barry K."/>
            <person name="Miller A.N."/>
            <person name="Grigoriev I.V."/>
            <person name="Debuchy R."/>
            <person name="Gladieux P."/>
            <person name="Thoren M.H."/>
            <person name="Johannesson H."/>
        </authorList>
    </citation>
    <scope>NUCLEOTIDE SEQUENCE</scope>
    <source>
        <strain evidence="2">PSN4</strain>
    </source>
</reference>